<name>A0A1J1LPQ5_9CYAN</name>
<dbReference type="Proteomes" id="UP000184315">
    <property type="component" value="Unassembled WGS sequence"/>
</dbReference>
<accession>A0A1J1LPQ5</accession>
<protein>
    <submittedName>
        <fullName evidence="1">Uncharacterized protein</fullName>
    </submittedName>
</protein>
<dbReference type="STRING" id="671072.PL9214640001"/>
<gene>
    <name evidence="1" type="ORF">PL9214640001</name>
</gene>
<evidence type="ECO:0000313" key="1">
    <source>
        <dbReference type="EMBL" id="CUR33994.1"/>
    </source>
</evidence>
<keyword evidence="2" id="KW-1185">Reference proteome</keyword>
<dbReference type="EMBL" id="CZDF01000171">
    <property type="protein sequence ID" value="CUR33994.1"/>
    <property type="molecule type" value="Genomic_DNA"/>
</dbReference>
<organism evidence="1 2">
    <name type="scientific">Planktothrix tepida PCC 9214</name>
    <dbReference type="NCBI Taxonomy" id="671072"/>
    <lineage>
        <taxon>Bacteria</taxon>
        <taxon>Bacillati</taxon>
        <taxon>Cyanobacteriota</taxon>
        <taxon>Cyanophyceae</taxon>
        <taxon>Oscillatoriophycideae</taxon>
        <taxon>Oscillatoriales</taxon>
        <taxon>Microcoleaceae</taxon>
        <taxon>Planktothrix</taxon>
    </lineage>
</organism>
<evidence type="ECO:0000313" key="2">
    <source>
        <dbReference type="Proteomes" id="UP000184315"/>
    </source>
</evidence>
<dbReference type="RefSeq" id="WP_186440417.1">
    <property type="nucleotide sequence ID" value="NZ_LN889812.1"/>
</dbReference>
<sequence>MSLFDRLNSENFFNLDLAKMQKDLVEMRQAVAETIAILKRTELSLFCHSPKSTSNKK</sequence>
<proteinExistence type="predicted"/>
<reference evidence="2" key="1">
    <citation type="submission" date="2015-10" db="EMBL/GenBank/DDBJ databases">
        <authorList>
            <person name="Regsiter A."/>
            <person name="william w."/>
        </authorList>
    </citation>
    <scope>NUCLEOTIDE SEQUENCE [LARGE SCALE GENOMIC DNA]</scope>
</reference>
<dbReference type="AlphaFoldDB" id="A0A1J1LPQ5"/>